<dbReference type="PANTHER" id="PTHR11439">
    <property type="entry name" value="GAG-POL-RELATED RETROTRANSPOSON"/>
    <property type="match status" value="1"/>
</dbReference>
<dbReference type="GO" id="GO:0003676">
    <property type="term" value="F:nucleic acid binding"/>
    <property type="evidence" value="ECO:0007669"/>
    <property type="project" value="InterPro"/>
</dbReference>
<organism evidence="1">
    <name type="scientific">Leptocylindrus danicus</name>
    <dbReference type="NCBI Taxonomy" id="163516"/>
    <lineage>
        <taxon>Eukaryota</taxon>
        <taxon>Sar</taxon>
        <taxon>Stramenopiles</taxon>
        <taxon>Ochrophyta</taxon>
        <taxon>Bacillariophyta</taxon>
        <taxon>Coscinodiscophyceae</taxon>
        <taxon>Chaetocerotophycidae</taxon>
        <taxon>Leptocylindrales</taxon>
        <taxon>Leptocylindraceae</taxon>
        <taxon>Leptocylindrus</taxon>
    </lineage>
</organism>
<proteinExistence type="predicted"/>
<dbReference type="EMBL" id="HBGY01024763">
    <property type="protein sequence ID" value="CAD9596922.1"/>
    <property type="molecule type" value="Transcribed_RNA"/>
</dbReference>
<dbReference type="CDD" id="cd09272">
    <property type="entry name" value="RNase_HI_RT_Ty1"/>
    <property type="match status" value="1"/>
</dbReference>
<accession>A0A7S2L623</accession>
<dbReference type="Gene3D" id="3.30.420.10">
    <property type="entry name" value="Ribonuclease H-like superfamily/Ribonuclease H"/>
    <property type="match status" value="1"/>
</dbReference>
<gene>
    <name evidence="1" type="ORF">LDAN0321_LOCUS15334</name>
</gene>
<reference evidence="1" key="1">
    <citation type="submission" date="2021-01" db="EMBL/GenBank/DDBJ databases">
        <authorList>
            <person name="Corre E."/>
            <person name="Pelletier E."/>
            <person name="Niang G."/>
            <person name="Scheremetjew M."/>
            <person name="Finn R."/>
            <person name="Kale V."/>
            <person name="Holt S."/>
            <person name="Cochrane G."/>
            <person name="Meng A."/>
            <person name="Brown T."/>
            <person name="Cohen L."/>
        </authorList>
    </citation>
    <scope>NUCLEOTIDE SEQUENCE</scope>
    <source>
        <strain evidence="1">B650</strain>
    </source>
</reference>
<dbReference type="InterPro" id="IPR036397">
    <property type="entry name" value="RNaseH_sf"/>
</dbReference>
<dbReference type="PANTHER" id="PTHR11439:SF483">
    <property type="entry name" value="PEPTIDE SYNTHASE GLIP-LIKE, PUTATIVE (AFU_ORTHOLOGUE AFUA_3G12920)-RELATED"/>
    <property type="match status" value="1"/>
</dbReference>
<sequence>MPEHLTTDAASSFIGRDSDWKSFFSRNGGNIKLDYSAPYKQRSNLAEQGVKFLKKRVEYTMRTKGVHERLWNYCLCYEADIHNRIWNPKTGRTGWESVFGNTPDISEFLDFDFYSWVWIWEPGNKKASLGRWLGVNHYCQEALSSFVLKENGTIVTCTTVQALTKDDLAVPHYITMMEHHARNSHKVLTVKTYNLQYPEGIDEFRCLEKVADPLDDLEFSVEEVDEADKYDVDTYNRLVGAQIELSRGGETVKGRVKDRYRDALGRTVGNFDSNPLLDTGQYVVEYYDGSTDVLAANTIAEAIFSQVDDEGRDFLLLDEIVEHEKDPEEALDDSNCWEVKNNGNKVLKPTTKGWKFRVRWKDGTHCWLPLKDLKESNPLEVISVTMRSHTGILIKLNGAPISWYSKRQNTVESSTFGSEFIALRIAAEKCQGLRYKLRMFGVPIEGPTFVFCDNQSVTNNVTVPTSLLSKKHNAICYHKVRECVASGWLRVGWIESKSNLADLFTKVLPAVTRNSLVSKILDRWVGYVKNEEEIAIDSLKL</sequence>
<protein>
    <recommendedName>
        <fullName evidence="2">Integrase catalytic domain-containing protein</fullName>
    </recommendedName>
</protein>
<evidence type="ECO:0000313" key="1">
    <source>
        <dbReference type="EMBL" id="CAD9596922.1"/>
    </source>
</evidence>
<evidence type="ECO:0008006" key="2">
    <source>
        <dbReference type="Google" id="ProtNLM"/>
    </source>
</evidence>
<dbReference type="AlphaFoldDB" id="A0A7S2L623"/>
<name>A0A7S2L623_9STRA</name>